<evidence type="ECO:0000313" key="2">
    <source>
        <dbReference type="EMBL" id="REF41626.1"/>
    </source>
</evidence>
<feature type="transmembrane region" description="Helical" evidence="1">
    <location>
        <begin position="45"/>
        <end position="67"/>
    </location>
</feature>
<dbReference type="AlphaFoldDB" id="A0A3D9VKE9"/>
<keyword evidence="1" id="KW-0472">Membrane</keyword>
<dbReference type="RefSeq" id="WP_103945293.1">
    <property type="nucleotide sequence ID" value="NZ_QTTY01000001.1"/>
</dbReference>
<feature type="transmembrane region" description="Helical" evidence="1">
    <location>
        <begin position="21"/>
        <end position="39"/>
    </location>
</feature>
<dbReference type="Proteomes" id="UP000256530">
    <property type="component" value="Unassembled WGS sequence"/>
</dbReference>
<accession>A0A3D9VKE9</accession>
<reference evidence="2 3" key="1">
    <citation type="submission" date="2018-08" db="EMBL/GenBank/DDBJ databases">
        <title>Freshwater and sediment microbial communities from various areas in North America, analyzing microbe dynamics in response to fracking.</title>
        <authorList>
            <person name="Lamendella R."/>
        </authorList>
    </citation>
    <scope>NUCLEOTIDE SEQUENCE [LARGE SCALE GENOMIC DNA]</scope>
    <source>
        <strain evidence="2 3">DB-1</strain>
    </source>
</reference>
<gene>
    <name evidence="2" type="ORF">DET55_101365</name>
</gene>
<proteinExistence type="predicted"/>
<evidence type="ECO:0000256" key="1">
    <source>
        <dbReference type="SAM" id="Phobius"/>
    </source>
</evidence>
<keyword evidence="1" id="KW-1133">Transmembrane helix</keyword>
<name>A0A3D9VKE9_BACMY</name>
<organism evidence="2 3">
    <name type="scientific">Bacillus mycoides</name>
    <dbReference type="NCBI Taxonomy" id="1405"/>
    <lineage>
        <taxon>Bacteria</taxon>
        <taxon>Bacillati</taxon>
        <taxon>Bacillota</taxon>
        <taxon>Bacilli</taxon>
        <taxon>Bacillales</taxon>
        <taxon>Bacillaceae</taxon>
        <taxon>Bacillus</taxon>
        <taxon>Bacillus cereus group</taxon>
    </lineage>
</organism>
<keyword evidence="1" id="KW-0812">Transmembrane</keyword>
<protein>
    <submittedName>
        <fullName evidence="2">Uncharacterized protein</fullName>
    </submittedName>
</protein>
<comment type="caution">
    <text evidence="2">The sequence shown here is derived from an EMBL/GenBank/DDBJ whole genome shotgun (WGS) entry which is preliminary data.</text>
</comment>
<evidence type="ECO:0000313" key="3">
    <source>
        <dbReference type="Proteomes" id="UP000256530"/>
    </source>
</evidence>
<dbReference type="EMBL" id="QTTY01000001">
    <property type="protein sequence ID" value="REF41626.1"/>
    <property type="molecule type" value="Genomic_DNA"/>
</dbReference>
<sequence length="78" mass="8741">MRNRKNDNNGDNNKLTERNKRRFVLIGTFVMLYVTKAITIATGNVYIGGLGVVLALAVAAAFITEMIGKRIRKRKESE</sequence>